<dbReference type="Pfam" id="PF04748">
    <property type="entry name" value="Polysacc_deac_2"/>
    <property type="match status" value="1"/>
</dbReference>
<feature type="region of interest" description="Disordered" evidence="1">
    <location>
        <begin position="1"/>
        <end position="28"/>
    </location>
</feature>
<dbReference type="InterPro" id="IPR006837">
    <property type="entry name" value="Divergent_DAC"/>
</dbReference>
<dbReference type="KEGG" id="caci:CLOAM1042"/>
<gene>
    <name evidence="2" type="ordered locus">CLOAM1042</name>
</gene>
<dbReference type="PANTHER" id="PTHR30105:SF2">
    <property type="entry name" value="DIVERGENT POLYSACCHARIDE DEACETYLASE SUPERFAMILY"/>
    <property type="match status" value="1"/>
</dbReference>
<name>B0VJQ6_CLOAI</name>
<evidence type="ECO:0008006" key="4">
    <source>
        <dbReference type="Google" id="ProtNLM"/>
    </source>
</evidence>
<accession>B0VJQ6</accession>
<dbReference type="eggNOG" id="COG2861">
    <property type="taxonomic scope" value="Bacteria"/>
</dbReference>
<dbReference type="EMBL" id="CU466930">
    <property type="protein sequence ID" value="CAO80914.1"/>
    <property type="molecule type" value="Genomic_DNA"/>
</dbReference>
<dbReference type="InterPro" id="IPR011330">
    <property type="entry name" value="Glyco_hydro/deAcase_b/a-brl"/>
</dbReference>
<evidence type="ECO:0000256" key="1">
    <source>
        <dbReference type="SAM" id="MobiDB-lite"/>
    </source>
</evidence>
<evidence type="ECO:0000313" key="3">
    <source>
        <dbReference type="Proteomes" id="UP000002019"/>
    </source>
</evidence>
<dbReference type="CDD" id="cd10936">
    <property type="entry name" value="CE4_DAC2"/>
    <property type="match status" value="1"/>
</dbReference>
<sequence length="357" mass="40737">MKAISPSATKILPKDKKAQETTIDNTKNTPESVITTTIEKLGIPKSYFHKRNTENLTIFNVPIDKSEMDLVYANMIFKGELERNGAKFIKGTDSAGKQKLLFSFPDTAKQYEINIFYDNNLYRNKQKKRTITIVVDDFGTIGGDLLTGFLALDKEVCFSIFPEEEYSVQTMKLAKEQGRLTLIHIPMEPIGYPEVNPGKNPILVQYDERQIEKIMTRFIEQLPYCVGANNHMGSLATTDEEVMNSVMAILKKHNKFFLDSRTTNVSVAYSVAQKNHLKSYRNDLFLDSPNISQSTMDAKLNQIIELSNRNQNVIAITHCHNYDKLDYLKRFINRLKAAGFTLIPLTDIDKYNVPEIL</sequence>
<dbReference type="PANTHER" id="PTHR30105">
    <property type="entry name" value="UNCHARACTERIZED YIBQ-RELATED"/>
    <property type="match status" value="1"/>
</dbReference>
<proteinExistence type="predicted"/>
<dbReference type="SUPFAM" id="SSF88713">
    <property type="entry name" value="Glycoside hydrolase/deacetylase"/>
    <property type="match status" value="1"/>
</dbReference>
<dbReference type="Proteomes" id="UP000002019">
    <property type="component" value="Chromosome"/>
</dbReference>
<organism evidence="2 3">
    <name type="scientific">Cloacimonas acidaminovorans (strain Evry)</name>
    <dbReference type="NCBI Taxonomy" id="459349"/>
    <lineage>
        <taxon>Bacteria</taxon>
        <taxon>Pseudomonadati</taxon>
        <taxon>Candidatus Cloacimonadota</taxon>
        <taxon>Candidatus Cloacimonadia</taxon>
        <taxon>Candidatus Cloacimonadales</taxon>
        <taxon>Candidatus Cloacimonadaceae</taxon>
        <taxon>Candidatus Cloacimonas</taxon>
    </lineage>
</organism>
<protein>
    <recommendedName>
        <fullName evidence="4">Divergent polysaccharide deacetylase family protein</fullName>
    </recommendedName>
</protein>
<evidence type="ECO:0000313" key="2">
    <source>
        <dbReference type="EMBL" id="CAO80914.1"/>
    </source>
</evidence>
<dbReference type="Gene3D" id="3.20.20.370">
    <property type="entry name" value="Glycoside hydrolase/deacetylase"/>
    <property type="match status" value="1"/>
</dbReference>
<dbReference type="AlphaFoldDB" id="B0VJQ6"/>
<dbReference type="STRING" id="459349.CLOAM1042"/>
<dbReference type="HOGENOM" id="CLU_775445_0_0_0"/>
<dbReference type="GO" id="GO:0005975">
    <property type="term" value="P:carbohydrate metabolic process"/>
    <property type="evidence" value="ECO:0007669"/>
    <property type="project" value="InterPro"/>
</dbReference>
<keyword evidence="3" id="KW-1185">Reference proteome</keyword>
<reference evidence="2 3" key="1">
    <citation type="journal article" date="2008" name="J. Bacteriol.">
        <title>'Candidatus Cloacamonas acidaminovorans': genome sequence reconstruction provides a first glimpse of a new bacterial division.</title>
        <authorList>
            <person name="Pelletier E."/>
            <person name="Kreimeyer A."/>
            <person name="Bocs S."/>
            <person name="Rouy Z."/>
            <person name="Gyapay G."/>
            <person name="Chouari R."/>
            <person name="Riviere D."/>
            <person name="Ganesan A."/>
            <person name="Daegelen P."/>
            <person name="Sghir A."/>
            <person name="Cohen G.N."/>
            <person name="Medigue C."/>
            <person name="Weissenbach J."/>
            <person name="Le Paslier D."/>
        </authorList>
    </citation>
    <scope>NUCLEOTIDE SEQUENCE [LARGE SCALE GENOMIC DNA]</scope>
    <source>
        <strain evidence="3">Evry</strain>
    </source>
</reference>